<dbReference type="GO" id="GO:0004418">
    <property type="term" value="F:hydroxymethylbilane synthase activity"/>
    <property type="evidence" value="ECO:0007669"/>
    <property type="project" value="UniProtKB-UniRule"/>
</dbReference>
<dbReference type="GO" id="GO:0006782">
    <property type="term" value="P:protoporphyrinogen IX biosynthetic process"/>
    <property type="evidence" value="ECO:0007669"/>
    <property type="project" value="UniProtKB-UniPathway"/>
</dbReference>
<dbReference type="GO" id="GO:0005737">
    <property type="term" value="C:cytoplasm"/>
    <property type="evidence" value="ECO:0007669"/>
    <property type="project" value="UniProtKB-UniRule"/>
</dbReference>
<comment type="cofactor">
    <cofactor evidence="1">
        <name>dipyrromethane</name>
        <dbReference type="ChEBI" id="CHEBI:60342"/>
    </cofactor>
</comment>
<proteinExistence type="inferred from homology"/>
<organism evidence="12 13">
    <name type="scientific">Candidatus Magnetoglobus multicellularis str. Araruama</name>
    <dbReference type="NCBI Taxonomy" id="890399"/>
    <lineage>
        <taxon>Bacteria</taxon>
        <taxon>Pseudomonadati</taxon>
        <taxon>Thermodesulfobacteriota</taxon>
        <taxon>Desulfobacteria</taxon>
        <taxon>Desulfobacterales</taxon>
        <taxon>Desulfobacteraceae</taxon>
        <taxon>Candidatus Magnetoglobus</taxon>
    </lineage>
</organism>
<dbReference type="FunFam" id="3.40.190.10:FF:000005">
    <property type="entry name" value="Porphobilinogen deaminase"/>
    <property type="match status" value="1"/>
</dbReference>
<dbReference type="Pfam" id="PF03900">
    <property type="entry name" value="Porphobil_deamC"/>
    <property type="match status" value="1"/>
</dbReference>
<evidence type="ECO:0000313" key="12">
    <source>
        <dbReference type="EMBL" id="ETR67286.1"/>
    </source>
</evidence>
<keyword evidence="7" id="KW-0627">Porphyrin biosynthesis</keyword>
<comment type="catalytic activity">
    <reaction evidence="8">
        <text>4 porphobilinogen + H2O = hydroxymethylbilane + 4 NH4(+)</text>
        <dbReference type="Rhea" id="RHEA:13185"/>
        <dbReference type="ChEBI" id="CHEBI:15377"/>
        <dbReference type="ChEBI" id="CHEBI:28938"/>
        <dbReference type="ChEBI" id="CHEBI:57845"/>
        <dbReference type="ChEBI" id="CHEBI:58126"/>
        <dbReference type="EC" id="2.5.1.61"/>
    </reaction>
</comment>
<feature type="domain" description="Porphobilinogen deaminase C-terminal" evidence="11">
    <location>
        <begin position="188"/>
        <end position="256"/>
    </location>
</feature>
<evidence type="ECO:0000256" key="1">
    <source>
        <dbReference type="ARBA" id="ARBA00001916"/>
    </source>
</evidence>
<gene>
    <name evidence="12" type="ORF">OMM_11765</name>
</gene>
<dbReference type="NCBIfam" id="TIGR00212">
    <property type="entry name" value="hemC"/>
    <property type="match status" value="1"/>
</dbReference>
<dbReference type="Proteomes" id="UP000189670">
    <property type="component" value="Unassembled WGS sequence"/>
</dbReference>
<name>A0A1V1NXP6_9BACT</name>
<accession>A0A1V1NXP6</accession>
<comment type="caution">
    <text evidence="12">The sequence shown here is derived from an EMBL/GenBank/DDBJ whole genome shotgun (WGS) entry which is preliminary data.</text>
</comment>
<feature type="domain" description="Porphobilinogen deaminase N-terminal" evidence="10">
    <location>
        <begin position="2"/>
        <end position="173"/>
    </location>
</feature>
<dbReference type="InterPro" id="IPR022419">
    <property type="entry name" value="Porphobilin_deaminase_cofac_BS"/>
</dbReference>
<reference evidence="13" key="1">
    <citation type="submission" date="2012-11" db="EMBL/GenBank/DDBJ databases">
        <authorList>
            <person name="Lucero-Rivera Y.E."/>
            <person name="Tovar-Ramirez D."/>
        </authorList>
    </citation>
    <scope>NUCLEOTIDE SEQUENCE [LARGE SCALE GENOMIC DNA]</scope>
    <source>
        <strain evidence="13">Araruama</strain>
    </source>
</reference>
<dbReference type="EC" id="2.5.1.61" evidence="9"/>
<dbReference type="SUPFAM" id="SSF54782">
    <property type="entry name" value="Porphobilinogen deaminase (hydroxymethylbilane synthase), C-terminal domain"/>
    <property type="match status" value="1"/>
</dbReference>
<evidence type="ECO:0000256" key="9">
    <source>
        <dbReference type="NCBIfam" id="TIGR00212"/>
    </source>
</evidence>
<dbReference type="Gene3D" id="3.30.160.40">
    <property type="entry name" value="Porphobilinogen deaminase, C-terminal domain"/>
    <property type="match status" value="1"/>
</dbReference>
<evidence type="ECO:0000256" key="5">
    <source>
        <dbReference type="ARBA" id="ARBA00011245"/>
    </source>
</evidence>
<dbReference type="Pfam" id="PF01379">
    <property type="entry name" value="Porphobil_deam"/>
    <property type="match status" value="1"/>
</dbReference>
<comment type="similarity">
    <text evidence="4">Belongs to the HMBS family.</text>
</comment>
<protein>
    <recommendedName>
        <fullName evidence="9">Hydroxymethylbilane synthase</fullName>
        <ecNumber evidence="9">2.5.1.61</ecNumber>
    </recommendedName>
</protein>
<dbReference type="PIRSF" id="PIRSF001438">
    <property type="entry name" value="4pyrrol_synth_OHMeBilane_synth"/>
    <property type="match status" value="1"/>
</dbReference>
<dbReference type="InterPro" id="IPR036803">
    <property type="entry name" value="Porphobilinogen_deaminase_C_sf"/>
</dbReference>
<dbReference type="EMBL" id="ATBP01001459">
    <property type="protein sequence ID" value="ETR67286.1"/>
    <property type="molecule type" value="Genomic_DNA"/>
</dbReference>
<dbReference type="PRINTS" id="PR00151">
    <property type="entry name" value="PORPHBDMNASE"/>
</dbReference>
<comment type="subunit">
    <text evidence="5">Monomer.</text>
</comment>
<dbReference type="InterPro" id="IPR000860">
    <property type="entry name" value="HemC"/>
</dbReference>
<keyword evidence="6" id="KW-0808">Transferase</keyword>
<evidence type="ECO:0000313" key="13">
    <source>
        <dbReference type="Proteomes" id="UP000189670"/>
    </source>
</evidence>
<evidence type="ECO:0000259" key="10">
    <source>
        <dbReference type="Pfam" id="PF01379"/>
    </source>
</evidence>
<evidence type="ECO:0000256" key="6">
    <source>
        <dbReference type="ARBA" id="ARBA00022679"/>
    </source>
</evidence>
<evidence type="ECO:0000256" key="4">
    <source>
        <dbReference type="ARBA" id="ARBA00005638"/>
    </source>
</evidence>
<dbReference type="AlphaFoldDB" id="A0A1V1NXP6"/>
<dbReference type="Gene3D" id="3.40.190.10">
    <property type="entry name" value="Periplasmic binding protein-like II"/>
    <property type="match status" value="2"/>
</dbReference>
<evidence type="ECO:0000256" key="2">
    <source>
        <dbReference type="ARBA" id="ARBA00002869"/>
    </source>
</evidence>
<comment type="function">
    <text evidence="2">Tetrapolymerization of the monopyrrole PBG into the hydroxymethylbilane pre-uroporphyrinogen in several discrete steps.</text>
</comment>
<evidence type="ECO:0000256" key="3">
    <source>
        <dbReference type="ARBA" id="ARBA00004735"/>
    </source>
</evidence>
<evidence type="ECO:0000256" key="8">
    <source>
        <dbReference type="ARBA" id="ARBA00048169"/>
    </source>
</evidence>
<comment type="pathway">
    <text evidence="3">Porphyrin-containing compound metabolism; protoporphyrin-IX biosynthesis; coproporphyrinogen-III from 5-aminolevulinate: step 2/4.</text>
</comment>
<dbReference type="PROSITE" id="PS00533">
    <property type="entry name" value="PORPHOBILINOGEN_DEAM"/>
    <property type="match status" value="1"/>
</dbReference>
<dbReference type="SUPFAM" id="SSF53850">
    <property type="entry name" value="Periplasmic binding protein-like II"/>
    <property type="match status" value="1"/>
</dbReference>
<dbReference type="UniPathway" id="UPA00251">
    <property type="reaction ID" value="UER00319"/>
</dbReference>
<evidence type="ECO:0000259" key="11">
    <source>
        <dbReference type="Pfam" id="PF03900"/>
    </source>
</evidence>
<dbReference type="PANTHER" id="PTHR11557">
    <property type="entry name" value="PORPHOBILINOGEN DEAMINASE"/>
    <property type="match status" value="1"/>
</dbReference>
<evidence type="ECO:0000256" key="7">
    <source>
        <dbReference type="ARBA" id="ARBA00023244"/>
    </source>
</evidence>
<dbReference type="InterPro" id="IPR022418">
    <property type="entry name" value="Porphobilinogen_deaminase_C"/>
</dbReference>
<sequence length="271" mass="29444">MIKTQGDKILDVPLAKIGGKGLFVKEIETALLEKRIDLAVHSMKDMPSEIPDGLCLGAITKRESPQDVLVSRTGKLMKDLPQNARMGTSSLRRSSQLLNEFPNLQIIPLRGNLDTRLKKLKTENLDAIIVAAAGVIRLGLEDRITQYFDEEFIIPAVGQGALGIEIRNNDQEMTPIIDHLNDSVTHAAVTSERAFLHQLEGGCQVPIAAHAMVTHNAIRLIGMVAGLTGKPLIRQEISGNINNAKLLGQTLAKRLLDSGAGKILDQVLSMS</sequence>
<dbReference type="PANTHER" id="PTHR11557:SF0">
    <property type="entry name" value="PORPHOBILINOGEN DEAMINASE"/>
    <property type="match status" value="1"/>
</dbReference>
<dbReference type="InterPro" id="IPR022417">
    <property type="entry name" value="Porphobilin_deaminase_N"/>
</dbReference>